<protein>
    <submittedName>
        <fullName evidence="2">Lantibiotic biosynthesis dehydratase-like protein</fullName>
    </submittedName>
</protein>
<accession>A0A4R2IKX1</accession>
<dbReference type="Pfam" id="PF04738">
    <property type="entry name" value="Lant_dehydr_N"/>
    <property type="match status" value="2"/>
</dbReference>
<proteinExistence type="predicted"/>
<dbReference type="AlphaFoldDB" id="A0A4R2IKX1"/>
<dbReference type="EMBL" id="SLWS01000021">
    <property type="protein sequence ID" value="TCO45317.1"/>
    <property type="molecule type" value="Genomic_DNA"/>
</dbReference>
<reference evidence="2 3" key="1">
    <citation type="submission" date="2019-03" db="EMBL/GenBank/DDBJ databases">
        <title>Genomic Encyclopedia of Type Strains, Phase IV (KMG-IV): sequencing the most valuable type-strain genomes for metagenomic binning, comparative biology and taxonomic classification.</title>
        <authorList>
            <person name="Goeker M."/>
        </authorList>
    </citation>
    <scope>NUCLEOTIDE SEQUENCE [LARGE SCALE GENOMIC DNA]</scope>
    <source>
        <strain evidence="2 3">DSM 45934</strain>
    </source>
</reference>
<gene>
    <name evidence="2" type="ORF">EV192_12181</name>
</gene>
<sequence>MNHLVPLGNTGWSVWRDVAVRSTGFPIDGLARFAAPDCAKAADAFLEGVADDFERQFELAVAAGAETCRELAGDPLFHEAVAWQNLAALGPLDGLRSQDIRRTSKWRRRERMVASYWQRYCAKNETIGFFGPAAWATVDPAATGIKVTVGDGLLRTRAVDFEYWPLVTLARQMAADPAIRPWLPPSRPAHLTLDGRQVSRPGARPVPLSAIEVAAIQLCDGRVAANAVVASLTRDGLVRTEQDGYLLLDRLAERGLLSWQGDLPQSLDAENALRALLGGIGDPVAQARAASWLDRMSAAKDEVTASVGDPDRLAAALRGLAEEFTAVTGVPAHRRAGETYAGRSVCFEDTARDIDVVVGGQVLTDIAEPMAIMLGAARWLTAELGKAYTVALREIYDDLAPDGGDVPLSDLLFFGMGVLLGTDTSLVDAVVGEFSTRWMNLFGLGAGSADKSLCLTPSGLVDAAAAAFPADRPGWTAARLHSPDLLLCAEDTDAVERGDYLVVLGELHVGIGTFASTFLNRWHPSPASLVQAMAEDTGEHRVHVLYPSDWPGYSARLAQNLDGPTDYQLGFAEAPVADHERLLPATSVLVDKDLVARAPDGRRWPLLDVVGDMISLQAMNGFKLVSAVPHTPRITIGKLVVARETWRTTVGRTSLAGAAGEQAEYVAVRRWRAALDLPDRVFVKFQGEAKPVYLDLTSPIYAGVLCAMARASGPEETMTITELLPDTGQHWLRDAAGQRYSSELRFQIVDPVGA</sequence>
<comment type="caution">
    <text evidence="2">The sequence shown here is derived from an EMBL/GenBank/DDBJ whole genome shotgun (WGS) entry which is preliminary data.</text>
</comment>
<feature type="domain" description="Lantibiotic dehydratase N-terminal" evidence="1">
    <location>
        <begin position="74"/>
        <end position="539"/>
    </location>
</feature>
<dbReference type="OrthoDB" id="8428173at2"/>
<evidence type="ECO:0000259" key="1">
    <source>
        <dbReference type="Pfam" id="PF04738"/>
    </source>
</evidence>
<organism evidence="2 3">
    <name type="scientific">Actinocrispum wychmicini</name>
    <dbReference type="NCBI Taxonomy" id="1213861"/>
    <lineage>
        <taxon>Bacteria</taxon>
        <taxon>Bacillati</taxon>
        <taxon>Actinomycetota</taxon>
        <taxon>Actinomycetes</taxon>
        <taxon>Pseudonocardiales</taxon>
        <taxon>Pseudonocardiaceae</taxon>
        <taxon>Actinocrispum</taxon>
    </lineage>
</organism>
<dbReference type="InterPro" id="IPR006827">
    <property type="entry name" value="Lant_deHydtase_N"/>
</dbReference>
<name>A0A4R2IKX1_9PSEU</name>
<evidence type="ECO:0000313" key="3">
    <source>
        <dbReference type="Proteomes" id="UP000295680"/>
    </source>
</evidence>
<feature type="domain" description="Lantibiotic dehydratase N-terminal" evidence="1">
    <location>
        <begin position="626"/>
        <end position="704"/>
    </location>
</feature>
<keyword evidence="3" id="KW-1185">Reference proteome</keyword>
<dbReference type="RefSeq" id="WP_132126202.1">
    <property type="nucleotide sequence ID" value="NZ_SLWS01000021.1"/>
</dbReference>
<dbReference type="Proteomes" id="UP000295680">
    <property type="component" value="Unassembled WGS sequence"/>
</dbReference>
<evidence type="ECO:0000313" key="2">
    <source>
        <dbReference type="EMBL" id="TCO45317.1"/>
    </source>
</evidence>